<gene>
    <name evidence="2" type="ORF">CSUI_010351</name>
</gene>
<feature type="compositionally biased region" description="Acidic residues" evidence="1">
    <location>
        <begin position="1259"/>
        <end position="1268"/>
    </location>
</feature>
<organism evidence="2 3">
    <name type="scientific">Cystoisospora suis</name>
    <dbReference type="NCBI Taxonomy" id="483139"/>
    <lineage>
        <taxon>Eukaryota</taxon>
        <taxon>Sar</taxon>
        <taxon>Alveolata</taxon>
        <taxon>Apicomplexa</taxon>
        <taxon>Conoidasida</taxon>
        <taxon>Coccidia</taxon>
        <taxon>Eucoccidiorida</taxon>
        <taxon>Eimeriorina</taxon>
        <taxon>Sarcocystidae</taxon>
        <taxon>Cystoisospora</taxon>
    </lineage>
</organism>
<feature type="region of interest" description="Disordered" evidence="1">
    <location>
        <begin position="1362"/>
        <end position="1416"/>
    </location>
</feature>
<feature type="compositionally biased region" description="Low complexity" evidence="1">
    <location>
        <begin position="1249"/>
        <end position="1258"/>
    </location>
</feature>
<feature type="compositionally biased region" description="Basic and acidic residues" evidence="1">
    <location>
        <begin position="484"/>
        <end position="517"/>
    </location>
</feature>
<comment type="caution">
    <text evidence="2">The sequence shown here is derived from an EMBL/GenBank/DDBJ whole genome shotgun (WGS) entry which is preliminary data.</text>
</comment>
<feature type="region of interest" description="Disordered" evidence="1">
    <location>
        <begin position="596"/>
        <end position="637"/>
    </location>
</feature>
<dbReference type="Proteomes" id="UP000221165">
    <property type="component" value="Unassembled WGS sequence"/>
</dbReference>
<feature type="compositionally biased region" description="Polar residues" evidence="1">
    <location>
        <begin position="618"/>
        <end position="627"/>
    </location>
</feature>
<feature type="compositionally biased region" description="Polar residues" evidence="1">
    <location>
        <begin position="984"/>
        <end position="1007"/>
    </location>
</feature>
<dbReference type="RefSeq" id="XP_067917570.1">
    <property type="nucleotide sequence ID" value="XM_068070456.1"/>
</dbReference>
<accession>A0A2C6KGQ6</accession>
<feature type="compositionally biased region" description="Low complexity" evidence="1">
    <location>
        <begin position="1584"/>
        <end position="1597"/>
    </location>
</feature>
<feature type="compositionally biased region" description="Low complexity" evidence="1">
    <location>
        <begin position="87"/>
        <end position="100"/>
    </location>
</feature>
<feature type="compositionally biased region" description="Basic and acidic residues" evidence="1">
    <location>
        <begin position="1044"/>
        <end position="1062"/>
    </location>
</feature>
<feature type="compositionally biased region" description="Low complexity" evidence="1">
    <location>
        <begin position="295"/>
        <end position="308"/>
    </location>
</feature>
<feature type="compositionally biased region" description="Basic and acidic residues" evidence="1">
    <location>
        <begin position="1100"/>
        <end position="1113"/>
    </location>
</feature>
<feature type="compositionally biased region" description="Basic and acidic residues" evidence="1">
    <location>
        <begin position="1077"/>
        <end position="1086"/>
    </location>
</feature>
<feature type="compositionally biased region" description="Basic and acidic residues" evidence="1">
    <location>
        <begin position="1284"/>
        <end position="1301"/>
    </location>
</feature>
<feature type="region of interest" description="Disordered" evidence="1">
    <location>
        <begin position="1203"/>
        <end position="1329"/>
    </location>
</feature>
<feature type="compositionally biased region" description="Polar residues" evidence="1">
    <location>
        <begin position="874"/>
        <end position="888"/>
    </location>
</feature>
<keyword evidence="3" id="KW-1185">Reference proteome</keyword>
<feature type="compositionally biased region" description="Basic and acidic residues" evidence="1">
    <location>
        <begin position="566"/>
        <end position="577"/>
    </location>
</feature>
<feature type="region of interest" description="Disordered" evidence="1">
    <location>
        <begin position="686"/>
        <end position="719"/>
    </location>
</feature>
<feature type="compositionally biased region" description="Low complexity" evidence="1">
    <location>
        <begin position="350"/>
        <end position="361"/>
    </location>
</feature>
<feature type="region of interest" description="Disordered" evidence="1">
    <location>
        <begin position="1571"/>
        <end position="1662"/>
    </location>
</feature>
<evidence type="ECO:0000256" key="1">
    <source>
        <dbReference type="SAM" id="MobiDB-lite"/>
    </source>
</evidence>
<feature type="region of interest" description="Disordered" evidence="1">
    <location>
        <begin position="1"/>
        <end position="128"/>
    </location>
</feature>
<dbReference type="EMBL" id="MIGC01007197">
    <property type="protein sequence ID" value="PHJ15838.1"/>
    <property type="molecule type" value="Genomic_DNA"/>
</dbReference>
<feature type="compositionally biased region" description="Basic and acidic residues" evidence="1">
    <location>
        <begin position="114"/>
        <end position="128"/>
    </location>
</feature>
<proteinExistence type="predicted"/>
<dbReference type="OrthoDB" id="332145at2759"/>
<sequence length="1662" mass="179464">MSRAGESFTEGGCIPGPRLSRSSSLVQVEKPFGDRQISPVLEDSQEDETCKSGYSIFLEEKNPGHVSTRETSQSRSRGIDTAEDKTTTACLSLSSSPASPNFYSTGDQTSSFSKGEESSRDVHHFSSTEERNLADEAVRDHSLSPTGWNDGASAGKCTFSRQDEGCLLSDGKSVHSNISLPRETNHSVVPSVSSVCTREQRSSSSSQCSGNTSTLFTDNGVSPYHQGSLSHTSVLGGPPRKARPLSSPVYTSDSGALHPQLTAHVNGVSPSPYGHREDEEIKPSTASHPQERRPSCSSSSHTHTAETSVEGGRHLSAPPAEGCLVSRELLHSSLQTSSGRGPGQRFVPVSSGRRGSYASSSVDGNRSIPSVPVPLSHSIGGAAGAEDTSGTPADLARLNRAPTNTAHASYLEHFYMQQSRLAANEFKRREEARREMTTWHGAVCSKEFQWHQRLRESSAGACTAQTSEGLRLISLTRPVSNPSEGRRSRSDGVRQQHQRVSRDGESRGHDKENGKRETFGAHACASYKGREECMVTAEGYHYTDSSSNNSGRRRYVSSLMSKNHGRGSDGIEEKMRRDEERSSRLVKHLISLFQTPRQTSTSDRHKHSTRDRMGVGDSLTQQRSSGVSKGLMSSLPPHPTVVSCTGRAEGQRNHGGVFISPQAVHTGMDQKTVVARSMMDDIRRSRPLSSPLLRHAPPPSSHTSSHPCSSPANMTPRGSICSLPPSFTVPTSPAFNGRRCRGGSVAPLPPPGFSRDEVLVIQDALRRYSARGQPHQPRQGGYLGRQGSAYFLQQTTPKGYGTYEIGRRGGGVHDTCRLPQKHIVVQSPSSLSQAGTTPHFHHVPLTSQGLGRGKGTPEVSSPRVVIASPPCDRNVSTHPVTVPSPSQQTHREIHVKEPSGHPQPQEEEEEKQKEAGLSSSSHTVKGDVGVVGTSLEGSVEAHEKVVLSIQREEGQGNDPVTSDKETHGGSPGVQGGLERCGDSTGESPSTTVQGFLPQVKTSMSASPLSCDEGESETKIHEVATPPVSSQSASFVGDSLVEQPQRGDELASKQARVVDEDGPSKSNEGGVLSSQEECTERGTEVRLLEVTSSCGGEKEEEPSRQVLRERKDEISGQEQLASEEKPEVEQQVEIPTCKSEGNGSSTGTEGGLRLPEDRASDNEGDLVGDGPLSGVCTAEKLDTQESDNEENMEGVARRVVRRLEETSAYTRSVPSLSTEKGDEPHGMQLEGEETAALEERDSSNEDAQLVQEDATVTAAETEELQEESEGGLGAASVGDVCSPSAEDREIAELRTSTEKEVITDQNAPCVSSPSGNDTSSSSAYLSSQEAEVPMENDKIYSQSRPTLEDALLQLADCFAAAAAASNSSDVQTRETEGRRKEGLETTVGQALFLSENNEEEPQRNVDLGGLSEGNQHVEVDGRNGLESEHCIEGEPHEPLKPYEQIMLKFLRYRDWWESQGGVDEEAASRALDDVLPVLDQVSSTGGMVSPASQQANQGMHAENEEEAKLHEIDALLESIPDFTRESNLFSGFGGGYDTLASDTAADAGLFIFPQRGQKDEEDLFLFSEEEEFDMDGRESGCSSPASSPRRGLLSASRRSSADDFVEESSQGQTRNREQEERNQEESLPRQRQVHMEEKETEKGVIEEDDDDKVKDSIKKATAE</sequence>
<feature type="compositionally biased region" description="Polar residues" evidence="1">
    <location>
        <begin position="219"/>
        <end position="233"/>
    </location>
</feature>
<feature type="compositionally biased region" description="Low complexity" evidence="1">
    <location>
        <begin position="1310"/>
        <end position="1326"/>
    </location>
</feature>
<feature type="region of interest" description="Disordered" evidence="1">
    <location>
        <begin position="830"/>
        <end position="928"/>
    </location>
</feature>
<evidence type="ECO:0000313" key="2">
    <source>
        <dbReference type="EMBL" id="PHJ15838.1"/>
    </source>
</evidence>
<name>A0A2C6KGQ6_9APIC</name>
<protein>
    <submittedName>
        <fullName evidence="2">Uncharacterized protein</fullName>
    </submittedName>
</protein>
<feature type="compositionally biased region" description="Low complexity" evidence="1">
    <location>
        <begin position="687"/>
        <end position="711"/>
    </location>
</feature>
<dbReference type="VEuPathDB" id="ToxoDB:CSUI_010351"/>
<reference evidence="2 3" key="1">
    <citation type="journal article" date="2017" name="Int. J. Parasitol.">
        <title>The genome of the protozoan parasite Cystoisospora suis and a reverse vaccinology approach to identify vaccine candidates.</title>
        <authorList>
            <person name="Palmieri N."/>
            <person name="Shrestha A."/>
            <person name="Ruttkowski B."/>
            <person name="Beck T."/>
            <person name="Vogl C."/>
            <person name="Tomley F."/>
            <person name="Blake D.P."/>
            <person name="Joachim A."/>
        </authorList>
    </citation>
    <scope>NUCLEOTIDE SEQUENCE [LARGE SCALE GENOMIC DNA]</scope>
    <source>
        <strain evidence="2 3">Wien I</strain>
    </source>
</reference>
<feature type="compositionally biased region" description="Basic and acidic residues" evidence="1">
    <location>
        <begin position="1370"/>
        <end position="1382"/>
    </location>
</feature>
<evidence type="ECO:0000313" key="3">
    <source>
        <dbReference type="Proteomes" id="UP000221165"/>
    </source>
</evidence>
<feature type="region of interest" description="Disordered" evidence="1">
    <location>
        <begin position="473"/>
        <end position="517"/>
    </location>
</feature>
<feature type="compositionally biased region" description="Polar residues" evidence="1">
    <location>
        <begin position="1063"/>
        <end position="1075"/>
    </location>
</feature>
<feature type="compositionally biased region" description="Basic and acidic residues" evidence="1">
    <location>
        <begin position="889"/>
        <end position="899"/>
    </location>
</feature>
<feature type="compositionally biased region" description="Polar residues" evidence="1">
    <location>
        <begin position="101"/>
        <end position="113"/>
    </location>
</feature>
<feature type="compositionally biased region" description="Basic and acidic residues" evidence="1">
    <location>
        <begin position="77"/>
        <end position="86"/>
    </location>
</feature>
<feature type="region of interest" description="Disordered" evidence="1">
    <location>
        <begin position="558"/>
        <end position="577"/>
    </location>
</feature>
<feature type="region of interest" description="Disordered" evidence="1">
    <location>
        <begin position="219"/>
        <end position="319"/>
    </location>
</feature>
<feature type="region of interest" description="Disordered" evidence="1">
    <location>
        <begin position="333"/>
        <end position="373"/>
    </location>
</feature>
<dbReference type="GeneID" id="94433667"/>
<feature type="compositionally biased region" description="Basic and acidic residues" evidence="1">
    <location>
        <begin position="1613"/>
        <end position="1662"/>
    </location>
</feature>
<feature type="region of interest" description="Disordered" evidence="1">
    <location>
        <begin position="949"/>
        <end position="1174"/>
    </location>
</feature>
<feature type="non-terminal residue" evidence="2">
    <location>
        <position position="1662"/>
    </location>
</feature>
<feature type="compositionally biased region" description="Polar residues" evidence="1">
    <location>
        <begin position="1206"/>
        <end position="1217"/>
    </location>
</feature>